<feature type="domain" description="C2H2-type" evidence="1">
    <location>
        <begin position="40"/>
        <end position="62"/>
    </location>
</feature>
<dbReference type="PROSITE" id="PS00028">
    <property type="entry name" value="ZINC_FINGER_C2H2_1"/>
    <property type="match status" value="2"/>
</dbReference>
<dbReference type="InterPro" id="IPR013087">
    <property type="entry name" value="Znf_C2H2_type"/>
</dbReference>
<comment type="caution">
    <text evidence="2">The sequence shown here is derived from an EMBL/GenBank/DDBJ whole genome shotgun (WGS) entry which is preliminary data.</text>
</comment>
<dbReference type="SMART" id="SM00355">
    <property type="entry name" value="ZnF_C2H2"/>
    <property type="match status" value="2"/>
</dbReference>
<sequence>MANATHNMAILSSPATPQSLPVNFNTLTLDIHDVLHVMVCVDCQVAFRSKRSMQFHLRHESHYMELLEAQKATNELHIVCENTRSSGPHPLFNRYDVQNRNALQDVLPPLFGLRTELGLRCPECGFAWVDTATIHKHISESHNMDITLALNAVQKELDRGRLRV</sequence>
<dbReference type="AlphaFoldDB" id="A0A2V3IJB3"/>
<evidence type="ECO:0000259" key="1">
    <source>
        <dbReference type="PROSITE" id="PS00028"/>
    </source>
</evidence>
<evidence type="ECO:0000313" key="3">
    <source>
        <dbReference type="Proteomes" id="UP000247409"/>
    </source>
</evidence>
<dbReference type="EMBL" id="NBIV01000176">
    <property type="protein sequence ID" value="PXF42138.1"/>
    <property type="molecule type" value="Genomic_DNA"/>
</dbReference>
<accession>A0A2V3IJB3</accession>
<protein>
    <recommendedName>
        <fullName evidence="1">C2H2-type domain-containing protein</fullName>
    </recommendedName>
</protein>
<proteinExistence type="predicted"/>
<organism evidence="2 3">
    <name type="scientific">Gracilariopsis chorda</name>
    <dbReference type="NCBI Taxonomy" id="448386"/>
    <lineage>
        <taxon>Eukaryota</taxon>
        <taxon>Rhodophyta</taxon>
        <taxon>Florideophyceae</taxon>
        <taxon>Rhodymeniophycidae</taxon>
        <taxon>Gracilariales</taxon>
        <taxon>Gracilariaceae</taxon>
        <taxon>Gracilariopsis</taxon>
    </lineage>
</organism>
<keyword evidence="3" id="KW-1185">Reference proteome</keyword>
<dbReference type="InterPro" id="IPR022698">
    <property type="entry name" value="OrsD"/>
</dbReference>
<evidence type="ECO:0000313" key="2">
    <source>
        <dbReference type="EMBL" id="PXF42138.1"/>
    </source>
</evidence>
<gene>
    <name evidence="2" type="ORF">BWQ96_08170</name>
</gene>
<name>A0A2V3IJB3_9FLOR</name>
<dbReference type="Proteomes" id="UP000247409">
    <property type="component" value="Unassembled WGS sequence"/>
</dbReference>
<dbReference type="Pfam" id="PF12013">
    <property type="entry name" value="OrsD"/>
    <property type="match status" value="1"/>
</dbReference>
<feature type="domain" description="C2H2-type" evidence="1">
    <location>
        <begin position="121"/>
        <end position="142"/>
    </location>
</feature>
<reference evidence="2 3" key="1">
    <citation type="journal article" date="2018" name="Mol. Biol. Evol.">
        <title>Analysis of the draft genome of the red seaweed Gracilariopsis chorda provides insights into genome size evolution in Rhodophyta.</title>
        <authorList>
            <person name="Lee J."/>
            <person name="Yang E.C."/>
            <person name="Graf L."/>
            <person name="Yang J.H."/>
            <person name="Qiu H."/>
            <person name="Zel Zion U."/>
            <person name="Chan C.X."/>
            <person name="Stephens T.G."/>
            <person name="Weber A.P.M."/>
            <person name="Boo G.H."/>
            <person name="Boo S.M."/>
            <person name="Kim K.M."/>
            <person name="Shin Y."/>
            <person name="Jung M."/>
            <person name="Lee S.J."/>
            <person name="Yim H.S."/>
            <person name="Lee J.H."/>
            <person name="Bhattacharya D."/>
            <person name="Yoon H.S."/>
        </authorList>
    </citation>
    <scope>NUCLEOTIDE SEQUENCE [LARGE SCALE GENOMIC DNA]</scope>
    <source>
        <strain evidence="2 3">SKKU-2015</strain>
        <tissue evidence="2">Whole body</tissue>
    </source>
</reference>